<sequence>MGLPMAAGAILISPWVDLTHSFPSVMENTETDIIPQHGFLAKPSTTWPVDSLPGNDGRVGPSKHNDPPEPGHADQLRPTKARLEGKDEDEKGGEGDHTQVDPDNYDVDYWEPRPPKVQMKDPNAESLELHSQIQLYATTEQLSHPLVSPILQGSLGNLCPLYIIAGNSEVLRDEIVYLAHRAAYPDRFPTRRGALRDAHRQEVNAKLYTQPTKVHLQIFDDMCHVLTVFTFTESAKHAYRSISAFVKHVVDHSSEQLAEQPFPDLNRQNSHDTFETAVTDDQSEKQAEESRQVHMLRERVDVHGKPRPMESMDDMSVLKLKPAEIGIIKEEPCLRWLHGQEEWDRTYKRQAERAIRQRQRYREKAEKMISNAREQGLKIVSDDSGQTTTTSSSTSDHRTDGVIQIDRRWGPLDLDDENPPPTAIAKRRDTPEAIALLKKHIYHTAPATHRVIPKLKLSDAVKASLDPNDDPNKPPKQSVSEAQVRNSLVPDSMHGLRIWDVLVGYFMRKSTEKAANGKNAIKKAIKS</sequence>
<feature type="region of interest" description="Disordered" evidence="2">
    <location>
        <begin position="462"/>
        <end position="483"/>
    </location>
</feature>
<accession>A0AAD2K2M0</accession>
<dbReference type="EMBL" id="CAVNYO010000030">
    <property type="protein sequence ID" value="CAK5262971.1"/>
    <property type="molecule type" value="Genomic_DNA"/>
</dbReference>
<dbReference type="AlphaFoldDB" id="A0AAD2K2M0"/>
<evidence type="ECO:0000256" key="1">
    <source>
        <dbReference type="ARBA" id="ARBA00022801"/>
    </source>
</evidence>
<proteinExistence type="predicted"/>
<dbReference type="InterPro" id="IPR029058">
    <property type="entry name" value="AB_hydrolase_fold"/>
</dbReference>
<dbReference type="InterPro" id="IPR050300">
    <property type="entry name" value="GDXG_lipolytic_enzyme"/>
</dbReference>
<reference evidence="4" key="1">
    <citation type="submission" date="2023-11" db="EMBL/GenBank/DDBJ databases">
        <authorList>
            <person name="De Vega J J."/>
            <person name="De Vega J J."/>
        </authorList>
    </citation>
    <scope>NUCLEOTIDE SEQUENCE</scope>
</reference>
<gene>
    <name evidence="3" type="ORF">MYCIT1_LOCUS2092</name>
    <name evidence="4" type="ORF">MYCIT1_LOCUS23269</name>
</gene>
<evidence type="ECO:0000256" key="2">
    <source>
        <dbReference type="SAM" id="MobiDB-lite"/>
    </source>
</evidence>
<evidence type="ECO:0000313" key="5">
    <source>
        <dbReference type="Proteomes" id="UP001295794"/>
    </source>
</evidence>
<keyword evidence="1" id="KW-0378">Hydrolase</keyword>
<comment type="caution">
    <text evidence="4">The sequence shown here is derived from an EMBL/GenBank/DDBJ whole genome shotgun (WGS) entry which is preliminary data.</text>
</comment>
<dbReference type="EMBL" id="CAVNYO010000405">
    <property type="protein sequence ID" value="CAK5275485.1"/>
    <property type="molecule type" value="Genomic_DNA"/>
</dbReference>
<dbReference type="Gene3D" id="3.40.50.1820">
    <property type="entry name" value="alpha/beta hydrolase"/>
    <property type="match status" value="2"/>
</dbReference>
<name>A0AAD2K2M0_9AGAR</name>
<keyword evidence="5" id="KW-1185">Reference proteome</keyword>
<dbReference type="Proteomes" id="UP001295794">
    <property type="component" value="Unassembled WGS sequence"/>
</dbReference>
<feature type="compositionally biased region" description="Low complexity" evidence="2">
    <location>
        <begin position="382"/>
        <end position="394"/>
    </location>
</feature>
<evidence type="ECO:0000313" key="4">
    <source>
        <dbReference type="EMBL" id="CAK5275485.1"/>
    </source>
</evidence>
<feature type="region of interest" description="Disordered" evidence="2">
    <location>
        <begin position="42"/>
        <end position="107"/>
    </location>
</feature>
<feature type="compositionally biased region" description="Basic and acidic residues" evidence="2">
    <location>
        <begin position="63"/>
        <end position="100"/>
    </location>
</feature>
<dbReference type="SUPFAM" id="SSF53474">
    <property type="entry name" value="alpha/beta-Hydrolases"/>
    <property type="match status" value="1"/>
</dbReference>
<dbReference type="PANTHER" id="PTHR48081:SF5">
    <property type="entry name" value="ALPHA_BETA HYDROLASE FOLD-3 DOMAIN-CONTAINING PROTEIN"/>
    <property type="match status" value="1"/>
</dbReference>
<dbReference type="PANTHER" id="PTHR48081">
    <property type="entry name" value="AB HYDROLASE SUPERFAMILY PROTEIN C4A8.06C"/>
    <property type="match status" value="1"/>
</dbReference>
<protein>
    <submittedName>
        <fullName evidence="4">Uncharacterized protein</fullName>
    </submittedName>
</protein>
<dbReference type="GO" id="GO:0016787">
    <property type="term" value="F:hydrolase activity"/>
    <property type="evidence" value="ECO:0007669"/>
    <property type="project" value="UniProtKB-KW"/>
</dbReference>
<organism evidence="4 5">
    <name type="scientific">Mycena citricolor</name>
    <dbReference type="NCBI Taxonomy" id="2018698"/>
    <lineage>
        <taxon>Eukaryota</taxon>
        <taxon>Fungi</taxon>
        <taxon>Dikarya</taxon>
        <taxon>Basidiomycota</taxon>
        <taxon>Agaricomycotina</taxon>
        <taxon>Agaricomycetes</taxon>
        <taxon>Agaricomycetidae</taxon>
        <taxon>Agaricales</taxon>
        <taxon>Marasmiineae</taxon>
        <taxon>Mycenaceae</taxon>
        <taxon>Mycena</taxon>
    </lineage>
</organism>
<evidence type="ECO:0000313" key="3">
    <source>
        <dbReference type="EMBL" id="CAK5262971.1"/>
    </source>
</evidence>
<feature type="region of interest" description="Disordered" evidence="2">
    <location>
        <begin position="373"/>
        <end position="401"/>
    </location>
</feature>